<dbReference type="OrthoDB" id="198775at2157"/>
<dbReference type="PANTHER" id="PTHR30108:SF17">
    <property type="entry name" value="FERULIC ACID DECARBOXYLASE 1"/>
    <property type="match status" value="1"/>
</dbReference>
<feature type="domain" description="3-octaprenyl-4-hydroxybenzoate carboxy-lyase-like C-terminal" evidence="2">
    <location>
        <begin position="302"/>
        <end position="424"/>
    </location>
</feature>
<dbReference type="RefSeq" id="WP_086887936.1">
    <property type="nucleotide sequence ID" value="NZ_CP019893.1"/>
</dbReference>
<evidence type="ECO:0000313" key="4">
    <source>
        <dbReference type="Proteomes" id="UP000250088"/>
    </source>
</evidence>
<dbReference type="GO" id="GO:0005737">
    <property type="term" value="C:cytoplasm"/>
    <property type="evidence" value="ECO:0007669"/>
    <property type="project" value="TreeGrafter"/>
</dbReference>
<keyword evidence="3" id="KW-0456">Lyase</keyword>
<sequence length="478" mass="52419">MTSLRSHLAALREADDLVTIDQHVHWDGTAATVASEAVRHSCPATLFENTAGKVRLASGAYASLDQFENRDRRPWDRLARALDLGANCSYVDLLEHLSTRREAPPLEERLTDEPDLSALPDADLTRLGLPLDRDVAPLVDLGLLVLDCGGETTWAPIRGHAIRSSKLRLAVPEAVLEWPADERLTDVEASVVLGVSAGALVAALQGWTQDRIDPAVPDRAGELADVPVARADSRLVPADAEVCIDGWLSAVDAGPGAPRAAWELASEVALVDLHVDAIATRPEPVVAFTPLEKPLTADVHFQSLVEAAQLSRRANNYWGVSPVEWIRLPVEARLGLCIVSSEILYAGFEWQLANMLFSFSDLFDKVLVLDEQADPTNLARAVDDMWVKAHPANDWTFSEPNAPAATAPFYRRDGTTGSRLYINATWDPRWDEEYIAPRVTLETSFSENVLSSIADRWEELGLDDLLADRPLDAPDDRE</sequence>
<dbReference type="Gene3D" id="3.40.1670.10">
    <property type="entry name" value="UbiD C-terminal domain-like"/>
    <property type="match status" value="1"/>
</dbReference>
<dbReference type="Pfam" id="PF20696">
    <property type="entry name" value="UbiD_C"/>
    <property type="match status" value="1"/>
</dbReference>
<dbReference type="AlphaFoldDB" id="A0A2Z2HQX8"/>
<protein>
    <submittedName>
        <fullName evidence="3">3-octaprenyl-4-hydroxybenzoate carboxy-lyase</fullName>
    </submittedName>
</protein>
<accession>A0A2Z2HQX8</accession>
<dbReference type="InterPro" id="IPR049383">
    <property type="entry name" value="UbiD-like_N"/>
</dbReference>
<dbReference type="GO" id="GO:0033494">
    <property type="term" value="P:ferulate metabolic process"/>
    <property type="evidence" value="ECO:0007669"/>
    <property type="project" value="TreeGrafter"/>
</dbReference>
<dbReference type="GO" id="GO:0046281">
    <property type="term" value="P:cinnamic acid catabolic process"/>
    <property type="evidence" value="ECO:0007669"/>
    <property type="project" value="TreeGrafter"/>
</dbReference>
<dbReference type="SUPFAM" id="SSF143968">
    <property type="entry name" value="UbiD C-terminal domain-like"/>
    <property type="match status" value="1"/>
</dbReference>
<dbReference type="SUPFAM" id="SSF50475">
    <property type="entry name" value="FMN-binding split barrel"/>
    <property type="match status" value="1"/>
</dbReference>
<dbReference type="GeneID" id="32893867"/>
<proteinExistence type="predicted"/>
<keyword evidence="4" id="KW-1185">Reference proteome</keyword>
<gene>
    <name evidence="3" type="ORF">B1756_07265</name>
</gene>
<dbReference type="Pfam" id="PF20695">
    <property type="entry name" value="UbiD_N"/>
    <property type="match status" value="1"/>
</dbReference>
<dbReference type="Proteomes" id="UP000250088">
    <property type="component" value="Chromosome"/>
</dbReference>
<name>A0A2Z2HQX8_9EURY</name>
<dbReference type="InterPro" id="IPR049381">
    <property type="entry name" value="UbiD-like_C"/>
</dbReference>
<evidence type="ECO:0000259" key="1">
    <source>
        <dbReference type="Pfam" id="PF20695"/>
    </source>
</evidence>
<dbReference type="PANTHER" id="PTHR30108">
    <property type="entry name" value="3-OCTAPRENYL-4-HYDROXYBENZOATE CARBOXY-LYASE-RELATED"/>
    <property type="match status" value="1"/>
</dbReference>
<dbReference type="InterPro" id="IPR002830">
    <property type="entry name" value="UbiD"/>
</dbReference>
<dbReference type="KEGG" id="naj:B1756_07265"/>
<evidence type="ECO:0000259" key="2">
    <source>
        <dbReference type="Pfam" id="PF20696"/>
    </source>
</evidence>
<evidence type="ECO:0000313" key="3">
    <source>
        <dbReference type="EMBL" id="ARS89560.1"/>
    </source>
</evidence>
<dbReference type="GO" id="GO:0016831">
    <property type="term" value="F:carboxy-lyase activity"/>
    <property type="evidence" value="ECO:0007669"/>
    <property type="project" value="InterPro"/>
</dbReference>
<feature type="domain" description="3-octaprenyl-4-hydroxybenzoate carboxy-lyase-like N-terminal" evidence="1">
    <location>
        <begin position="8"/>
        <end position="95"/>
    </location>
</feature>
<reference evidence="4" key="1">
    <citation type="submission" date="2017-02" db="EMBL/GenBank/DDBJ databases">
        <title>Natronthermophilus aegyptiacus gen. nov.,sp. nov., an aerobic, extremely halophilic alkalithermophilic archaeon isolated from the athalassohaline Wadi An Natrun, Egypt.</title>
        <authorList>
            <person name="Zhao B."/>
        </authorList>
    </citation>
    <scope>NUCLEOTIDE SEQUENCE [LARGE SCALE GENOMIC DNA]</scope>
    <source>
        <strain evidence="4">JW/NM-HA 15</strain>
    </source>
</reference>
<dbReference type="EMBL" id="CP019893">
    <property type="protein sequence ID" value="ARS89560.1"/>
    <property type="molecule type" value="Genomic_DNA"/>
</dbReference>
<organism evidence="3 4">
    <name type="scientific">Natrarchaeobaculum aegyptiacum</name>
    <dbReference type="NCBI Taxonomy" id="745377"/>
    <lineage>
        <taxon>Archaea</taxon>
        <taxon>Methanobacteriati</taxon>
        <taxon>Methanobacteriota</taxon>
        <taxon>Stenosarchaea group</taxon>
        <taxon>Halobacteria</taxon>
        <taxon>Halobacteriales</taxon>
        <taxon>Natrialbaceae</taxon>
        <taxon>Natrarchaeobaculum</taxon>
    </lineage>
</organism>